<dbReference type="RefSeq" id="WP_180566704.1">
    <property type="nucleotide sequence ID" value="NZ_JACCKB010000002.1"/>
</dbReference>
<evidence type="ECO:0000256" key="1">
    <source>
        <dbReference type="ARBA" id="ARBA00006987"/>
    </source>
</evidence>
<dbReference type="Gene3D" id="3.40.190.150">
    <property type="entry name" value="Bordetella uptake gene, domain 1"/>
    <property type="match status" value="1"/>
</dbReference>
<name>A0A853I389_9GAMM</name>
<evidence type="ECO:0000256" key="2">
    <source>
        <dbReference type="SAM" id="SignalP"/>
    </source>
</evidence>
<dbReference type="InterPro" id="IPR042100">
    <property type="entry name" value="Bug_dom1"/>
</dbReference>
<gene>
    <name evidence="3" type="ORF">H0A36_01510</name>
</gene>
<keyword evidence="4" id="KW-1185">Reference proteome</keyword>
<evidence type="ECO:0000313" key="3">
    <source>
        <dbReference type="EMBL" id="NYZ64664.1"/>
    </source>
</evidence>
<dbReference type="Proteomes" id="UP000569732">
    <property type="component" value="Unassembled WGS sequence"/>
</dbReference>
<comment type="similarity">
    <text evidence="1">Belongs to the UPF0065 (bug) family.</text>
</comment>
<evidence type="ECO:0000313" key="4">
    <source>
        <dbReference type="Proteomes" id="UP000569732"/>
    </source>
</evidence>
<dbReference type="PIRSF" id="PIRSF017082">
    <property type="entry name" value="YflP"/>
    <property type="match status" value="1"/>
</dbReference>
<dbReference type="Gene3D" id="3.40.190.10">
    <property type="entry name" value="Periplasmic binding protein-like II"/>
    <property type="match status" value="1"/>
</dbReference>
<dbReference type="SUPFAM" id="SSF53850">
    <property type="entry name" value="Periplasmic binding protein-like II"/>
    <property type="match status" value="1"/>
</dbReference>
<feature type="chain" id="PRO_5032672403" evidence="2">
    <location>
        <begin position="33"/>
        <end position="332"/>
    </location>
</feature>
<dbReference type="AlphaFoldDB" id="A0A853I389"/>
<organism evidence="3 4">
    <name type="scientific">Spartinivicinus marinus</name>
    <dbReference type="NCBI Taxonomy" id="2994442"/>
    <lineage>
        <taxon>Bacteria</taxon>
        <taxon>Pseudomonadati</taxon>
        <taxon>Pseudomonadota</taxon>
        <taxon>Gammaproteobacteria</taxon>
        <taxon>Oceanospirillales</taxon>
        <taxon>Zooshikellaceae</taxon>
        <taxon>Spartinivicinus</taxon>
    </lineage>
</organism>
<feature type="signal peptide" evidence="2">
    <location>
        <begin position="1"/>
        <end position="32"/>
    </location>
</feature>
<dbReference type="PANTHER" id="PTHR42928">
    <property type="entry name" value="TRICARBOXYLATE-BINDING PROTEIN"/>
    <property type="match status" value="1"/>
</dbReference>
<sequence>MPIISQSFRCRFNQLKASLCAVALALSVNSYAEKITDVHFLVPGGAGGGWDSTARATGTTLKEAGLINKVSYQNLSGGGGGKAIAYLIETARKQQNTLMVNSTPIVIRSLAGVFPQTFRDLTPIAATIADYGAFIVKNDAPYKDWKHLISEYQKSPAKVKFAGGSTRGSMDHLIAAAAVQNEGLNPRQLRYVPYDAGAKAMASLLSGETQVLSTGFGEALELAKSGQVRILAITAPERLKAAPDVPTLKEMGNPTVFANWRGFFAAPNIAKNKAEALAKLLADMQQTPAWNKTRDRYGWIDNYKANDDFIAFLNDQEKTMRTLMQTLGFLKK</sequence>
<accession>A0A853I389</accession>
<dbReference type="PANTHER" id="PTHR42928:SF3">
    <property type="entry name" value="UPF0065 PROTEIN YFLP"/>
    <property type="match status" value="1"/>
</dbReference>
<proteinExistence type="inferred from homology"/>
<dbReference type="InterPro" id="IPR005064">
    <property type="entry name" value="BUG"/>
</dbReference>
<dbReference type="EMBL" id="JACCKB010000002">
    <property type="protein sequence ID" value="NYZ64664.1"/>
    <property type="molecule type" value="Genomic_DNA"/>
</dbReference>
<comment type="caution">
    <text evidence="3">The sequence shown here is derived from an EMBL/GenBank/DDBJ whole genome shotgun (WGS) entry which is preliminary data.</text>
</comment>
<dbReference type="Pfam" id="PF03401">
    <property type="entry name" value="TctC"/>
    <property type="match status" value="1"/>
</dbReference>
<reference evidence="3 4" key="1">
    <citation type="submission" date="2020-07" db="EMBL/GenBank/DDBJ databases">
        <title>Endozoicomonas sp. nov., isolated from sediment.</title>
        <authorList>
            <person name="Gu T."/>
        </authorList>
    </citation>
    <scope>NUCLEOTIDE SEQUENCE [LARGE SCALE GENOMIC DNA]</scope>
    <source>
        <strain evidence="3 4">SM1973</strain>
    </source>
</reference>
<keyword evidence="2" id="KW-0732">Signal</keyword>
<protein>
    <submittedName>
        <fullName evidence="3">Tripartite tricarboxylate transporter substrate binding protein</fullName>
    </submittedName>
</protein>
<dbReference type="CDD" id="cd07012">
    <property type="entry name" value="PBP2_Bug_TTT"/>
    <property type="match status" value="1"/>
</dbReference>